<keyword evidence="2" id="KW-1185">Reference proteome</keyword>
<dbReference type="EMBL" id="JAIQCV010000013">
    <property type="protein sequence ID" value="KAH1031864.1"/>
    <property type="molecule type" value="Genomic_DNA"/>
</dbReference>
<organism evidence="1 2">
    <name type="scientific">Gossypium stocksii</name>
    <dbReference type="NCBI Taxonomy" id="47602"/>
    <lineage>
        <taxon>Eukaryota</taxon>
        <taxon>Viridiplantae</taxon>
        <taxon>Streptophyta</taxon>
        <taxon>Embryophyta</taxon>
        <taxon>Tracheophyta</taxon>
        <taxon>Spermatophyta</taxon>
        <taxon>Magnoliopsida</taxon>
        <taxon>eudicotyledons</taxon>
        <taxon>Gunneridae</taxon>
        <taxon>Pentapetalae</taxon>
        <taxon>rosids</taxon>
        <taxon>malvids</taxon>
        <taxon>Malvales</taxon>
        <taxon>Malvaceae</taxon>
        <taxon>Malvoideae</taxon>
        <taxon>Gossypium</taxon>
    </lineage>
</organism>
<name>A0A9D3ZFI7_9ROSI</name>
<gene>
    <name evidence="1" type="ORF">J1N35_044038</name>
</gene>
<evidence type="ECO:0000313" key="1">
    <source>
        <dbReference type="EMBL" id="KAH1031864.1"/>
    </source>
</evidence>
<comment type="caution">
    <text evidence="1">The sequence shown here is derived from an EMBL/GenBank/DDBJ whole genome shotgun (WGS) entry which is preliminary data.</text>
</comment>
<evidence type="ECO:0000313" key="2">
    <source>
        <dbReference type="Proteomes" id="UP000828251"/>
    </source>
</evidence>
<reference evidence="1 2" key="1">
    <citation type="journal article" date="2021" name="Plant Biotechnol. J.">
        <title>Multi-omics assisted identification of the key and species-specific regulatory components of drought-tolerant mechanisms in Gossypium stocksii.</title>
        <authorList>
            <person name="Yu D."/>
            <person name="Ke L."/>
            <person name="Zhang D."/>
            <person name="Wu Y."/>
            <person name="Sun Y."/>
            <person name="Mei J."/>
            <person name="Sun J."/>
            <person name="Sun Y."/>
        </authorList>
    </citation>
    <scope>NUCLEOTIDE SEQUENCE [LARGE SCALE GENOMIC DNA]</scope>
    <source>
        <strain evidence="2">cv. E1</strain>
        <tissue evidence="1">Leaf</tissue>
    </source>
</reference>
<accession>A0A9D3ZFI7</accession>
<dbReference type="AlphaFoldDB" id="A0A9D3ZFI7"/>
<proteinExistence type="predicted"/>
<dbReference type="Proteomes" id="UP000828251">
    <property type="component" value="Unassembled WGS sequence"/>
</dbReference>
<sequence>MLEESMSSWQATMSSMSNTLEQSLKVIHCVMNTPMEEFENDIPELENEGHSTIIEHDELNIRGGDRDKIMRNEDSVFTLIDIGVGVGVGVELNAKVELNLELGESVEEPTQFF</sequence>
<protein>
    <submittedName>
        <fullName evidence="1">Uncharacterized protein</fullName>
    </submittedName>
</protein>